<evidence type="ECO:0000313" key="1">
    <source>
        <dbReference type="EMBL" id="QQO97455.1"/>
    </source>
</evidence>
<organism evidence="1 2">
    <name type="scientific">Maribacter phage Molly_1</name>
    <dbReference type="NCBI Taxonomy" id="2745685"/>
    <lineage>
        <taxon>Viruses</taxon>
        <taxon>Duplodnaviria</taxon>
        <taxon>Heunggongvirae</taxon>
        <taxon>Uroviricota</taxon>
        <taxon>Caudoviricetes</taxon>
        <taxon>Molycolviridae</taxon>
        <taxon>Mollyvirus</taxon>
        <taxon>Mollyvirus molly</taxon>
    </lineage>
</organism>
<accession>A0A8E4XZT5</accession>
<dbReference type="Proteomes" id="UP000693768">
    <property type="component" value="Segment"/>
</dbReference>
<sequence>MNQIKKNIIKKYLPDFVYSTTKSVEVTPDQLRDMMEDYHGKMHNAALTLKMTEKTPIFHFENWETGNELEYTDIRCKKEIGFTFSEIKASMELFYPNDDIVYFTSDIGGLNLIITHEPEGYTIYRVLTKTHDTAGY</sequence>
<evidence type="ECO:0000313" key="2">
    <source>
        <dbReference type="Proteomes" id="UP000693768"/>
    </source>
</evidence>
<protein>
    <submittedName>
        <fullName evidence="1">Uncharacterized protein</fullName>
    </submittedName>
</protein>
<name>A0A8E4XZT5_9CAUD</name>
<dbReference type="EMBL" id="MT732451">
    <property type="protein sequence ID" value="QQO97455.1"/>
    <property type="molecule type" value="Genomic_DNA"/>
</dbReference>
<keyword evidence="2" id="KW-1185">Reference proteome</keyword>
<gene>
    <name evidence="1" type="ORF">Molly1_16</name>
</gene>
<reference evidence="1" key="1">
    <citation type="submission" date="2020-07" db="EMBL/GenBank/DDBJ databases">
        <title>Highly diverse flavobacterial phages as mortality factor during North Sea spring blooms.</title>
        <authorList>
            <person name="Bartlau N."/>
            <person name="Wichels A."/>
            <person name="Krohne G."/>
            <person name="Adriaenssens E.M."/>
            <person name="Heins A."/>
            <person name="Fuchs B.M."/>
            <person name="Amann R."/>
            <person name="Moraru C."/>
        </authorList>
    </citation>
    <scope>NUCLEOTIDE SEQUENCE</scope>
</reference>
<proteinExistence type="predicted"/>